<dbReference type="InterPro" id="IPR019787">
    <property type="entry name" value="Znf_PHD-finger"/>
</dbReference>
<dbReference type="SMART" id="SM00249">
    <property type="entry name" value="PHD"/>
    <property type="match status" value="2"/>
</dbReference>
<evidence type="ECO:0000256" key="7">
    <source>
        <dbReference type="ARBA" id="ARBA00022771"/>
    </source>
</evidence>
<keyword evidence="2" id="KW-0678">Repressor</keyword>
<gene>
    <name evidence="20" type="ORF">BaRGS_00002685</name>
</gene>
<evidence type="ECO:0000256" key="6">
    <source>
        <dbReference type="ARBA" id="ARBA00022737"/>
    </source>
</evidence>
<keyword evidence="8" id="KW-0862">Zinc</keyword>
<feature type="domain" description="PHD-type" evidence="19">
    <location>
        <begin position="52"/>
        <end position="101"/>
    </location>
</feature>
<reference evidence="20 21" key="1">
    <citation type="journal article" date="2023" name="Sci. Data">
        <title>Genome assembly of the Korean intertidal mud-creeper Batillaria attramentaria.</title>
        <authorList>
            <person name="Patra A.K."/>
            <person name="Ho P.T."/>
            <person name="Jun S."/>
            <person name="Lee S.J."/>
            <person name="Kim Y."/>
            <person name="Won Y.J."/>
        </authorList>
    </citation>
    <scope>NUCLEOTIDE SEQUENCE [LARGE SCALE GENOMIC DNA]</scope>
    <source>
        <strain evidence="20">Wonlab-2016</strain>
    </source>
</reference>
<dbReference type="Pfam" id="PF16737">
    <property type="entry name" value="PHF12_MRG_bd"/>
    <property type="match status" value="1"/>
</dbReference>
<evidence type="ECO:0000259" key="18">
    <source>
        <dbReference type="PROSITE" id="PS50006"/>
    </source>
</evidence>
<keyword evidence="6" id="KW-0677">Repeat</keyword>
<evidence type="ECO:0000256" key="13">
    <source>
        <dbReference type="ARBA" id="ARBA00065785"/>
    </source>
</evidence>
<keyword evidence="3" id="KW-1017">Isopeptide bond</keyword>
<keyword evidence="7 16" id="KW-0863">Zinc-finger</keyword>
<keyword evidence="5" id="KW-0479">Metal-binding</keyword>
<organism evidence="20 21">
    <name type="scientific">Batillaria attramentaria</name>
    <dbReference type="NCBI Taxonomy" id="370345"/>
    <lineage>
        <taxon>Eukaryota</taxon>
        <taxon>Metazoa</taxon>
        <taxon>Spiralia</taxon>
        <taxon>Lophotrochozoa</taxon>
        <taxon>Mollusca</taxon>
        <taxon>Gastropoda</taxon>
        <taxon>Caenogastropoda</taxon>
        <taxon>Sorbeoconcha</taxon>
        <taxon>Cerithioidea</taxon>
        <taxon>Batillariidae</taxon>
        <taxon>Batillaria</taxon>
    </lineage>
</organism>
<feature type="region of interest" description="Disordered" evidence="17">
    <location>
        <begin position="530"/>
        <end position="586"/>
    </location>
</feature>
<evidence type="ECO:0000256" key="8">
    <source>
        <dbReference type="ARBA" id="ARBA00022833"/>
    </source>
</evidence>
<feature type="compositionally biased region" description="Gly residues" evidence="17">
    <location>
        <begin position="460"/>
        <end position="469"/>
    </location>
</feature>
<dbReference type="InterPro" id="IPR031966">
    <property type="entry name" value="PHF12_MRG-bd"/>
</dbReference>
<dbReference type="SUPFAM" id="SSF57903">
    <property type="entry name" value="FYVE/PHD zinc finger"/>
    <property type="match status" value="2"/>
</dbReference>
<feature type="compositionally biased region" description="Polar residues" evidence="17">
    <location>
        <begin position="530"/>
        <end position="541"/>
    </location>
</feature>
<dbReference type="AlphaFoldDB" id="A0ABD0M3M5"/>
<evidence type="ECO:0000256" key="15">
    <source>
        <dbReference type="ARBA" id="ARBA00076589"/>
    </source>
</evidence>
<keyword evidence="9" id="KW-0832">Ubl conjugation</keyword>
<dbReference type="Proteomes" id="UP001519460">
    <property type="component" value="Unassembled WGS sequence"/>
</dbReference>
<feature type="region of interest" description="Disordered" evidence="17">
    <location>
        <begin position="785"/>
        <end position="805"/>
    </location>
</feature>
<proteinExistence type="predicted"/>
<dbReference type="PANTHER" id="PTHR46309:SF1">
    <property type="entry name" value="PHD FINGER PROTEIN 12"/>
    <property type="match status" value="1"/>
</dbReference>
<comment type="subunit">
    <text evidence="13">Component of SIN3 complexes. Interacts with SIN3A in a complex composed of HDAC1, SAP30 and SIN3A. Component of the SIN3B complex, which includes SIN3B, HDAC2 or HDAC1, PHF12 and MORF4L1; interacts directly with all subunits. Interacts with TLE5.</text>
</comment>
<dbReference type="InterPro" id="IPR038098">
    <property type="entry name" value="PHF12_MRG-bd_sf"/>
</dbReference>
<evidence type="ECO:0000256" key="9">
    <source>
        <dbReference type="ARBA" id="ARBA00022843"/>
    </source>
</evidence>
<feature type="compositionally biased region" description="Low complexity" evidence="17">
    <location>
        <begin position="435"/>
        <end position="445"/>
    </location>
</feature>
<dbReference type="Pfam" id="PF00628">
    <property type="entry name" value="PHD"/>
    <property type="match status" value="2"/>
</dbReference>
<feature type="compositionally biased region" description="Basic and acidic residues" evidence="17">
    <location>
        <begin position="143"/>
        <end position="156"/>
    </location>
</feature>
<dbReference type="CDD" id="cd15533">
    <property type="entry name" value="PHD1_PHF12"/>
    <property type="match status" value="1"/>
</dbReference>
<evidence type="ECO:0000313" key="21">
    <source>
        <dbReference type="Proteomes" id="UP001519460"/>
    </source>
</evidence>
<feature type="region of interest" description="Disordered" evidence="17">
    <location>
        <begin position="104"/>
        <end position="157"/>
    </location>
</feature>
<dbReference type="InterPro" id="IPR000253">
    <property type="entry name" value="FHA_dom"/>
</dbReference>
<comment type="subcellular location">
    <subcellularLocation>
        <location evidence="1">Nucleus</location>
    </subcellularLocation>
</comment>
<feature type="region of interest" description="Disordered" evidence="17">
    <location>
        <begin position="333"/>
        <end position="369"/>
    </location>
</feature>
<keyword evidence="12" id="KW-0539">Nucleus</keyword>
<sequence>MSTVEYDLDSSGGIMEQIQKLVAPPISDEAARRLRRRNRTVEHRRHGRAINHDCCDSCKEGGDLLCCDRCPAAFHLLCHDPPLTEDELPAGEWICHRCRVTPNEGKDDDAESTSSGRSARLKRPAPQETPDSEPSTSTAEPPEQEKEEKDKDKEMADNPFYMLVKAARLMNPSQFELSKDIACTMPLPGSSKRVYGRNFRSVPKKQAHELDGGLVPLPAKVCFVCNKSCRIGPLIQCDYCPLLFHMDCLNPPLTFLPTGRWMCPNHVEHFLDEYMVRTNSLSERVKLWDKYNGMVDQDSIKLRFLAKGHRKDPPFRIRVPLPPRKTVKVPDSVKEHYKNPPSLLPQPERTAQVPPEPAPVHKTNYDATTEEQEEWLTAVVSLQTSIAKHMMQKQLQKTSGSGGKLGDISKQSEPGSTAKPTASVAPVVHRDPEPSGASSASSTDSLTKVADSVVTPEVGGNAGDGGGVKSGVTSDPANGPHEQVLPSGGKSGAISLLHGNLGSNSGALNGDTEVLDVQKAKVEAAAVRTRSNSADAATGTSGLIRVSRSNTERPGGSQVTTISAQSVSNSQSGMPAASSQQQLQTPQGKNILISTINKANNTVVTKVLPSPGSSTTSKVVLPPGVAARSVSGSPPTSILSPRVLVQPSMRVAGSATSGQGSQTNGCSMVGAGPQTKVISVSTSASGIGDCVLHKPLVNFSGIRSKTAAVVTGGKSMTSTLSSLPAILSLNSTLQQWIEGNSESHLYDYPPSHSEADGVPDLDLSKMDEKLLQLLAWQRLQQLLPPASPTGGGTTSPTTSGSNEVRTRAVLCPLTGKGQAVGMPYRTLSVGTGADMDVPLYQFGHCNFISSKHAVIFYDEMTRHFELLNYSEHGTTVDNVLYSCDFSDKPATTPQPSPVVAAVREIIGKSNKNQNDEESREKRLIMSARSRESTRPCSCKSNSWNLIGGSGAGWEGTALLHHGSYIKLGCLQFVFSIVDQVPQELPPPPRMKAPESMSLLKTHLKAV</sequence>
<evidence type="ECO:0000256" key="4">
    <source>
        <dbReference type="ARBA" id="ARBA00022553"/>
    </source>
</evidence>
<evidence type="ECO:0000256" key="3">
    <source>
        <dbReference type="ARBA" id="ARBA00022499"/>
    </source>
</evidence>
<dbReference type="GO" id="GO:0005634">
    <property type="term" value="C:nucleus"/>
    <property type="evidence" value="ECO:0007669"/>
    <property type="project" value="UniProtKB-SubCell"/>
</dbReference>
<dbReference type="PROSITE" id="PS01359">
    <property type="entry name" value="ZF_PHD_1"/>
    <property type="match status" value="1"/>
</dbReference>
<feature type="domain" description="FHA" evidence="18">
    <location>
        <begin position="827"/>
        <end position="881"/>
    </location>
</feature>
<keyword evidence="11" id="KW-0804">Transcription</keyword>
<dbReference type="PROSITE" id="PS50006">
    <property type="entry name" value="FHA_DOMAIN"/>
    <property type="match status" value="1"/>
</dbReference>
<dbReference type="Gene3D" id="3.30.40.10">
    <property type="entry name" value="Zinc/RING finger domain, C3HC4 (zinc finger)"/>
    <property type="match status" value="2"/>
</dbReference>
<dbReference type="InterPro" id="IPR001965">
    <property type="entry name" value="Znf_PHD"/>
</dbReference>
<evidence type="ECO:0000256" key="1">
    <source>
        <dbReference type="ARBA" id="ARBA00004123"/>
    </source>
</evidence>
<comment type="caution">
    <text evidence="20">The sequence shown here is derived from an EMBL/GenBank/DDBJ whole genome shotgun (WGS) entry which is preliminary data.</text>
</comment>
<dbReference type="PROSITE" id="PS50016">
    <property type="entry name" value="ZF_PHD_2"/>
    <property type="match status" value="2"/>
</dbReference>
<dbReference type="InterPro" id="IPR008984">
    <property type="entry name" value="SMAD_FHA_dom_sf"/>
</dbReference>
<dbReference type="SUPFAM" id="SSF49879">
    <property type="entry name" value="SMAD/FHA domain"/>
    <property type="match status" value="1"/>
</dbReference>
<evidence type="ECO:0000259" key="19">
    <source>
        <dbReference type="PROSITE" id="PS50016"/>
    </source>
</evidence>
<dbReference type="GO" id="GO:0008270">
    <property type="term" value="F:zinc ion binding"/>
    <property type="evidence" value="ECO:0007669"/>
    <property type="project" value="UniProtKB-KW"/>
</dbReference>
<evidence type="ECO:0000256" key="11">
    <source>
        <dbReference type="ARBA" id="ARBA00023163"/>
    </source>
</evidence>
<dbReference type="PANTHER" id="PTHR46309">
    <property type="entry name" value="PHD FINGER PROTEIN 12"/>
    <property type="match status" value="1"/>
</dbReference>
<evidence type="ECO:0000256" key="12">
    <source>
        <dbReference type="ARBA" id="ARBA00023242"/>
    </source>
</evidence>
<dbReference type="InterPro" id="IPR011011">
    <property type="entry name" value="Znf_FYVE_PHD"/>
</dbReference>
<evidence type="ECO:0000256" key="16">
    <source>
        <dbReference type="PROSITE-ProRule" id="PRU00146"/>
    </source>
</evidence>
<evidence type="ECO:0000256" key="17">
    <source>
        <dbReference type="SAM" id="MobiDB-lite"/>
    </source>
</evidence>
<dbReference type="InterPro" id="IPR019786">
    <property type="entry name" value="Zinc_finger_PHD-type_CS"/>
</dbReference>
<dbReference type="Gene3D" id="6.10.20.60">
    <property type="entry name" value="PHD finger protein 12"/>
    <property type="match status" value="1"/>
</dbReference>
<dbReference type="EMBL" id="JACVVK020000008">
    <property type="protein sequence ID" value="KAK7505963.1"/>
    <property type="molecule type" value="Genomic_DNA"/>
</dbReference>
<feature type="region of interest" description="Disordered" evidence="17">
    <location>
        <begin position="391"/>
        <end position="491"/>
    </location>
</feature>
<dbReference type="InterPro" id="IPR013083">
    <property type="entry name" value="Znf_RING/FYVE/PHD"/>
</dbReference>
<evidence type="ECO:0000256" key="5">
    <source>
        <dbReference type="ARBA" id="ARBA00022723"/>
    </source>
</evidence>
<keyword evidence="10" id="KW-0805">Transcription regulation</keyword>
<evidence type="ECO:0000256" key="2">
    <source>
        <dbReference type="ARBA" id="ARBA00022491"/>
    </source>
</evidence>
<accession>A0ABD0M3M5</accession>
<dbReference type="CDD" id="cd22703">
    <property type="entry name" value="FHA_PHF12"/>
    <property type="match status" value="1"/>
</dbReference>
<protein>
    <recommendedName>
        <fullName evidence="14">PHD finger protein 12</fullName>
    </recommendedName>
    <alternativeName>
        <fullName evidence="15">PHD factor 1</fullName>
    </alternativeName>
</protein>
<dbReference type="FunFam" id="3.30.40.10:FF:000154">
    <property type="entry name" value="PHD finger protein 12"/>
    <property type="match status" value="1"/>
</dbReference>
<dbReference type="CDD" id="cd15534">
    <property type="entry name" value="PHD2_PHF12_Rco1"/>
    <property type="match status" value="1"/>
</dbReference>
<dbReference type="InterPro" id="IPR042163">
    <property type="entry name" value="PHF12"/>
</dbReference>
<keyword evidence="4" id="KW-0597">Phosphoprotein</keyword>
<evidence type="ECO:0000313" key="20">
    <source>
        <dbReference type="EMBL" id="KAK7505963.1"/>
    </source>
</evidence>
<name>A0ABD0M3M5_9CAEN</name>
<evidence type="ECO:0000256" key="10">
    <source>
        <dbReference type="ARBA" id="ARBA00023015"/>
    </source>
</evidence>
<feature type="compositionally biased region" description="Polar residues" evidence="17">
    <location>
        <begin position="557"/>
        <end position="586"/>
    </location>
</feature>
<feature type="domain" description="PHD-type" evidence="19">
    <location>
        <begin position="219"/>
        <end position="269"/>
    </location>
</feature>
<keyword evidence="21" id="KW-1185">Reference proteome</keyword>
<evidence type="ECO:0000256" key="14">
    <source>
        <dbReference type="ARBA" id="ARBA00068755"/>
    </source>
</evidence>
<feature type="compositionally biased region" description="Polar residues" evidence="17">
    <location>
        <begin position="409"/>
        <end position="420"/>
    </location>
</feature>
<dbReference type="FunFam" id="3.30.40.10:FF:000164">
    <property type="entry name" value="PHD finger protein 12"/>
    <property type="match status" value="1"/>
</dbReference>